<reference evidence="1 2" key="1">
    <citation type="submission" date="2023-06" db="EMBL/GenBank/DDBJ databases">
        <title>Parasedimentitalea psychrophila sp. nov., a psychrophilic bacterium isolated from deep-sea sediment.</title>
        <authorList>
            <person name="Li A."/>
        </authorList>
    </citation>
    <scope>NUCLEOTIDE SEQUENCE [LARGE SCALE GENOMIC DNA]</scope>
    <source>
        <strain evidence="1 2">QS115</strain>
    </source>
</reference>
<evidence type="ECO:0000313" key="1">
    <source>
        <dbReference type="EMBL" id="WIY26303.1"/>
    </source>
</evidence>
<sequence>MPPIRPAKIEAALLYLDYQPFAYAAFVDRLRLIFGDDIPVALVDHRGGAFGLINADGILIKISQNQQPLALAGFQGALASSYTKMQQPEAEDIVQGHRKTIFVTVGDDSLLRPDAAPETQSPGVVLFSNRVHIARLVVSQIVALNRPELIHWCPSDQLLKPEQLSSVEDPGGLALQIHPSLFSSGVDENGSQKIGFQAFGSEHVTGHHVFVEETAFALPGVIRAVNDFISSLTKTCELPKSGSVVQMKSGAALRVTQAVADYRFPRNFLLVEVLQPGRVTKGALKPVGRGLQSASYRAEKTAADRTITRAVPPADRDLTPLFRVAGLAAIVMLYLVASQFMELATAPGLTTLASN</sequence>
<protein>
    <submittedName>
        <fullName evidence="1">Uncharacterized protein</fullName>
    </submittedName>
</protein>
<dbReference type="RefSeq" id="WP_270918564.1">
    <property type="nucleotide sequence ID" value="NZ_CP127247.1"/>
</dbReference>
<gene>
    <name evidence="1" type="ORF">QPJ95_05095</name>
</gene>
<accession>A0A9Y2L193</accession>
<organism evidence="1 2">
    <name type="scientific">Parasedimentitalea psychrophila</name>
    <dbReference type="NCBI Taxonomy" id="2997337"/>
    <lineage>
        <taxon>Bacteria</taxon>
        <taxon>Pseudomonadati</taxon>
        <taxon>Pseudomonadota</taxon>
        <taxon>Alphaproteobacteria</taxon>
        <taxon>Rhodobacterales</taxon>
        <taxon>Paracoccaceae</taxon>
        <taxon>Parasedimentitalea</taxon>
    </lineage>
</organism>
<keyword evidence="2" id="KW-1185">Reference proteome</keyword>
<proteinExistence type="predicted"/>
<dbReference type="Proteomes" id="UP001238334">
    <property type="component" value="Chromosome"/>
</dbReference>
<name>A0A9Y2L193_9RHOB</name>
<dbReference type="EMBL" id="CP127247">
    <property type="protein sequence ID" value="WIY26303.1"/>
    <property type="molecule type" value="Genomic_DNA"/>
</dbReference>
<dbReference type="AlphaFoldDB" id="A0A9Y2L193"/>
<dbReference type="KEGG" id="ppso:QPJ95_05095"/>
<evidence type="ECO:0000313" key="2">
    <source>
        <dbReference type="Proteomes" id="UP001238334"/>
    </source>
</evidence>